<organism evidence="6">
    <name type="scientific">Chromera velia CCMP2878</name>
    <dbReference type="NCBI Taxonomy" id="1169474"/>
    <lineage>
        <taxon>Eukaryota</taxon>
        <taxon>Sar</taxon>
        <taxon>Alveolata</taxon>
        <taxon>Colpodellida</taxon>
        <taxon>Chromeraceae</taxon>
        <taxon>Chromera</taxon>
    </lineage>
</organism>
<evidence type="ECO:0000256" key="2">
    <source>
        <dbReference type="ARBA" id="ARBA00022840"/>
    </source>
</evidence>
<feature type="compositionally biased region" description="Basic and acidic residues" evidence="4">
    <location>
        <begin position="262"/>
        <end position="291"/>
    </location>
</feature>
<evidence type="ECO:0000259" key="5">
    <source>
        <dbReference type="PROSITE" id="PS50011"/>
    </source>
</evidence>
<dbReference type="GO" id="GO:0005737">
    <property type="term" value="C:cytoplasm"/>
    <property type="evidence" value="ECO:0007669"/>
    <property type="project" value="TreeGrafter"/>
</dbReference>
<evidence type="ECO:0000256" key="1">
    <source>
        <dbReference type="ARBA" id="ARBA00022741"/>
    </source>
</evidence>
<dbReference type="SMART" id="SM00220">
    <property type="entry name" value="S_TKc"/>
    <property type="match status" value="1"/>
</dbReference>
<dbReference type="GO" id="GO:0004674">
    <property type="term" value="F:protein serine/threonine kinase activity"/>
    <property type="evidence" value="ECO:0007669"/>
    <property type="project" value="TreeGrafter"/>
</dbReference>
<accession>A0A0G4HG40</accession>
<dbReference type="PANTHER" id="PTHR24346">
    <property type="entry name" value="MAP/MICROTUBULE AFFINITY-REGULATING KINASE"/>
    <property type="match status" value="1"/>
</dbReference>
<feature type="compositionally biased region" description="Basic and acidic residues" evidence="4">
    <location>
        <begin position="298"/>
        <end position="310"/>
    </location>
</feature>
<name>A0A0G4HG40_9ALVE</name>
<dbReference type="VEuPathDB" id="CryptoDB:Cvel_27277"/>
<dbReference type="GO" id="GO:0005524">
    <property type="term" value="F:ATP binding"/>
    <property type="evidence" value="ECO:0007669"/>
    <property type="project" value="UniProtKB-UniRule"/>
</dbReference>
<evidence type="ECO:0000256" key="3">
    <source>
        <dbReference type="PROSITE-ProRule" id="PRU10141"/>
    </source>
</evidence>
<evidence type="ECO:0000256" key="4">
    <source>
        <dbReference type="SAM" id="MobiDB-lite"/>
    </source>
</evidence>
<dbReference type="Gene3D" id="1.10.510.10">
    <property type="entry name" value="Transferase(Phosphotransferase) domain 1"/>
    <property type="match status" value="1"/>
</dbReference>
<dbReference type="InterPro" id="IPR017441">
    <property type="entry name" value="Protein_kinase_ATP_BS"/>
</dbReference>
<feature type="region of interest" description="Disordered" evidence="4">
    <location>
        <begin position="262"/>
        <end position="356"/>
    </location>
</feature>
<dbReference type="PhylomeDB" id="A0A0G4HG40"/>
<dbReference type="GO" id="GO:0035556">
    <property type="term" value="P:intracellular signal transduction"/>
    <property type="evidence" value="ECO:0007669"/>
    <property type="project" value="TreeGrafter"/>
</dbReference>
<dbReference type="EMBL" id="CDMZ01002606">
    <property type="protein sequence ID" value="CEM43078.1"/>
    <property type="molecule type" value="Genomic_DNA"/>
</dbReference>
<feature type="compositionally biased region" description="Gly residues" evidence="4">
    <location>
        <begin position="336"/>
        <end position="345"/>
    </location>
</feature>
<dbReference type="PROSITE" id="PS50011">
    <property type="entry name" value="PROTEIN_KINASE_DOM"/>
    <property type="match status" value="1"/>
</dbReference>
<dbReference type="AlphaFoldDB" id="A0A0G4HG40"/>
<feature type="binding site" evidence="3">
    <location>
        <position position="62"/>
    </location>
    <ligand>
        <name>ATP</name>
        <dbReference type="ChEBI" id="CHEBI:30616"/>
    </ligand>
</feature>
<keyword evidence="1 3" id="KW-0547">Nucleotide-binding</keyword>
<protein>
    <recommendedName>
        <fullName evidence="5">Protein kinase domain-containing protein</fullName>
    </recommendedName>
</protein>
<dbReference type="PROSITE" id="PS00108">
    <property type="entry name" value="PROTEIN_KINASE_ST"/>
    <property type="match status" value="1"/>
</dbReference>
<gene>
    <name evidence="6" type="ORF">Cvel_27277</name>
</gene>
<dbReference type="InterPro" id="IPR008271">
    <property type="entry name" value="Ser/Thr_kinase_AS"/>
</dbReference>
<reference evidence="6" key="1">
    <citation type="submission" date="2014-11" db="EMBL/GenBank/DDBJ databases">
        <authorList>
            <person name="Otto D Thomas"/>
            <person name="Naeem Raeece"/>
        </authorList>
    </citation>
    <scope>NUCLEOTIDE SEQUENCE</scope>
</reference>
<sequence>MFGRPIPPEKNFRCRKVTKKYRNEEGVKFIEEYQIGRVLGQGTFARVKSCVNTKDGKTYAVKIFRKLVLERKRDFSGMGKGGKPGVTTALHKVFREIEVMENLDHPRLGRSVDVLEHDDSQKLYVVMEISEVGCTLVWNDSAETYVPPHAVRSQNSHDCVSEVGSARTGGQGGVGAPVGADALRRSSVASEGANPLIASVTLSTHSQPLVPRTLAVPGDEGTGGTGVRQASLCELYSSESAGGGVAVAEVIDLNERLEETGVVERRTGDGRSRKSTFEREREAAAEGEGTHGHRPVKERRGSTESGRAEQAEQGFVQSSPSSSPPPRLVPIEEGQVVGGGGGGGAMTSSSSPGPVTATERERETILPEAVAACWARDAVEGLSHFHSKGFAHRDVKPENILVDREGRARVADFSAASKMDEKGRVFKTEGTYAFLSPESCAVSKEGEEYEGHDGPASDVWALGCTLYCFFYGRPPIMAENLKDLFDMLAEGQVELPPLPKISEEARDLLSRIFVKEPSKRITLEQMLNHDFLVKPKYEEARVYARGVLTRRGVLDGE</sequence>
<dbReference type="InterPro" id="IPR011009">
    <property type="entry name" value="Kinase-like_dom_sf"/>
</dbReference>
<dbReference type="Pfam" id="PF00069">
    <property type="entry name" value="Pkinase"/>
    <property type="match status" value="2"/>
</dbReference>
<dbReference type="Gene3D" id="3.30.200.20">
    <property type="entry name" value="Phosphorylase Kinase, domain 1"/>
    <property type="match status" value="1"/>
</dbReference>
<proteinExistence type="predicted"/>
<feature type="domain" description="Protein kinase" evidence="5">
    <location>
        <begin position="33"/>
        <end position="532"/>
    </location>
</feature>
<dbReference type="InterPro" id="IPR000719">
    <property type="entry name" value="Prot_kinase_dom"/>
</dbReference>
<evidence type="ECO:0000313" key="6">
    <source>
        <dbReference type="EMBL" id="CEM43078.1"/>
    </source>
</evidence>
<dbReference type="SUPFAM" id="SSF56112">
    <property type="entry name" value="Protein kinase-like (PK-like)"/>
    <property type="match status" value="1"/>
</dbReference>
<dbReference type="PROSITE" id="PS00107">
    <property type="entry name" value="PROTEIN_KINASE_ATP"/>
    <property type="match status" value="1"/>
</dbReference>
<keyword evidence="2 3" id="KW-0067">ATP-binding</keyword>
<dbReference type="PANTHER" id="PTHR24346:SF77">
    <property type="entry name" value="SERINE THREONINE PROTEIN KINASE"/>
    <property type="match status" value="1"/>
</dbReference>